<keyword evidence="3" id="KW-1185">Reference proteome</keyword>
<dbReference type="AlphaFoldDB" id="E9D5P4"/>
<reference evidence="3" key="2">
    <citation type="submission" date="2010-03" db="EMBL/GenBank/DDBJ databases">
        <title>The genome sequence of Coccidioides posadasii strain Silveira.</title>
        <authorList>
            <consortium name="The Broad Institute Genome Sequencing Center for Infectious Disease"/>
            <person name="Neafsey D."/>
            <person name="Orbach M."/>
            <person name="Henn M.R."/>
            <person name="Cole G.T."/>
            <person name="Galgiani J."/>
            <person name="Gardner M.J."/>
            <person name="Kirkland T.N."/>
            <person name="Taylor J.W."/>
            <person name="Young S.K."/>
            <person name="Zeng Q."/>
            <person name="Koehrsen M."/>
            <person name="Alvarado L."/>
            <person name="Berlin A."/>
            <person name="Borenstein D."/>
            <person name="Chapman S.B."/>
            <person name="Chen Z."/>
            <person name="Engels R."/>
            <person name="Freedman E."/>
            <person name="Gellesch M."/>
            <person name="Goldberg J."/>
            <person name="Griggs A."/>
            <person name="Gujja S."/>
            <person name="Heilman E."/>
            <person name="Heiman D."/>
            <person name="Howarth C."/>
            <person name="Jen D."/>
            <person name="Larson L."/>
            <person name="Mehta T."/>
            <person name="Neiman D."/>
            <person name="Park D."/>
            <person name="Pearson M."/>
            <person name="Richards J."/>
            <person name="Roberts A."/>
            <person name="Saif S."/>
            <person name="Shea T."/>
            <person name="Shenoy N."/>
            <person name="Sisk P."/>
            <person name="Stolte C."/>
            <person name="Sykes S."/>
            <person name="Walk T."/>
            <person name="White J."/>
            <person name="Yandava C."/>
            <person name="Haas B."/>
            <person name="Nusbaum C."/>
            <person name="Birren B."/>
        </authorList>
    </citation>
    <scope>NUCLEOTIDE SEQUENCE [LARGE SCALE GENOMIC DNA]</scope>
    <source>
        <strain evidence="3">RMSCC 757 / Silveira</strain>
    </source>
</reference>
<dbReference type="EMBL" id="GL636492">
    <property type="protein sequence ID" value="EFW18238.1"/>
    <property type="molecule type" value="Genomic_DNA"/>
</dbReference>
<evidence type="ECO:0000313" key="2">
    <source>
        <dbReference type="EMBL" id="EFW18238.1"/>
    </source>
</evidence>
<organism evidence="3">
    <name type="scientific">Coccidioides posadasii (strain RMSCC 757 / Silveira)</name>
    <name type="common">Valley fever fungus</name>
    <dbReference type="NCBI Taxonomy" id="443226"/>
    <lineage>
        <taxon>Eukaryota</taxon>
        <taxon>Fungi</taxon>
        <taxon>Dikarya</taxon>
        <taxon>Ascomycota</taxon>
        <taxon>Pezizomycotina</taxon>
        <taxon>Eurotiomycetes</taxon>
        <taxon>Eurotiomycetidae</taxon>
        <taxon>Onygenales</taxon>
        <taxon>Onygenaceae</taxon>
        <taxon>Coccidioides</taxon>
    </lineage>
</organism>
<proteinExistence type="predicted"/>
<accession>E9D5P4</accession>
<feature type="region of interest" description="Disordered" evidence="1">
    <location>
        <begin position="1"/>
        <end position="28"/>
    </location>
</feature>
<dbReference type="Proteomes" id="UP000002497">
    <property type="component" value="Unassembled WGS sequence"/>
</dbReference>
<dbReference type="HOGENOM" id="CLU_1686414_0_0_1"/>
<evidence type="ECO:0000256" key="1">
    <source>
        <dbReference type="SAM" id="MobiDB-lite"/>
    </source>
</evidence>
<name>E9D5P4_COCPS</name>
<dbReference type="VEuPathDB" id="FungiDB:CPSG_04924"/>
<protein>
    <submittedName>
        <fullName evidence="2">Uncharacterized protein</fullName>
    </submittedName>
</protein>
<feature type="compositionally biased region" description="Polar residues" evidence="1">
    <location>
        <begin position="9"/>
        <end position="22"/>
    </location>
</feature>
<gene>
    <name evidence="2" type="ORF">CPSG_04924</name>
</gene>
<reference evidence="3" key="1">
    <citation type="journal article" date="2010" name="Genome Res.">
        <title>Population genomic sequencing of Coccidioides fungi reveals recent hybridization and transposon control.</title>
        <authorList>
            <person name="Neafsey D.E."/>
            <person name="Barker B.M."/>
            <person name="Sharpton T.J."/>
            <person name="Stajich J.E."/>
            <person name="Park D.J."/>
            <person name="Whiston E."/>
            <person name="Hung C.-Y."/>
            <person name="McMahan C."/>
            <person name="White J."/>
            <person name="Sykes S."/>
            <person name="Heiman D."/>
            <person name="Young S."/>
            <person name="Zeng Q."/>
            <person name="Abouelleil A."/>
            <person name="Aftuck L."/>
            <person name="Bessette D."/>
            <person name="Brown A."/>
            <person name="FitzGerald M."/>
            <person name="Lui A."/>
            <person name="Macdonald J.P."/>
            <person name="Priest M."/>
            <person name="Orbach M.J."/>
            <person name="Galgiani J.N."/>
            <person name="Kirkland T.N."/>
            <person name="Cole G.T."/>
            <person name="Birren B.W."/>
            <person name="Henn M.R."/>
            <person name="Taylor J.W."/>
            <person name="Rounsley S.D."/>
        </authorList>
    </citation>
    <scope>NUCLEOTIDE SEQUENCE [LARGE SCALE GENOMIC DNA]</scope>
    <source>
        <strain evidence="3">RMSCC 757 / Silveira</strain>
    </source>
</reference>
<sequence length="156" mass="17787">MFRVHKSSAGRSENNNDNSKTVQPPLHNQGMLISRSQSKEKGSNSMIVRNLLALRRTCFRRSSGRRDNIVVFEQGLPELDGLDLVLRACARHEPVIARRARRRSRFFAVRRRVLALGRIVRVGDQIDLSRREISAGQHTTEELKRQLRLVGGDHVA</sequence>
<evidence type="ECO:0000313" key="3">
    <source>
        <dbReference type="Proteomes" id="UP000002497"/>
    </source>
</evidence>